<dbReference type="InterPro" id="IPR000980">
    <property type="entry name" value="SH2"/>
</dbReference>
<feature type="compositionally biased region" description="Polar residues" evidence="3">
    <location>
        <begin position="265"/>
        <end position="276"/>
    </location>
</feature>
<dbReference type="InterPro" id="IPR036860">
    <property type="entry name" value="SH2_dom_sf"/>
</dbReference>
<feature type="compositionally biased region" description="Basic and acidic residues" evidence="3">
    <location>
        <begin position="255"/>
        <end position="264"/>
    </location>
</feature>
<sequence>MGFVRKRQAEELLASCTCGTFLLRFSDSELGGITIAWVSGWSSSSSPSSKVLHFDNFSDTGEVFSLQPFTSKDFAIRSLADRIADLNHLVYLYPDISKDIPFGKYYTPYQVDLKILHMLKYRFYNNANDDESSSNESEYGYSINGNEYGNNSNGNESGSSSNGTENGRSSNGYKNGGIVPKNVYFALKIPLNTNENSNADKDENSSNGNANGNNSNGSANGNNSNGNSDGDNSNGSANGHSSNGDKNGVSSSENRNGDSSKGDKNGTSNNQPSANNGYVKPQLVTHVPGFTGHSYPNTPQHSFIQSPDPSRDTPSVPSFSLRRFGGYTRVHRREHPGMDYLELDEYNIDLNGLVNFNELIQGYKQK</sequence>
<dbReference type="PROSITE" id="PS50001">
    <property type="entry name" value="SH2"/>
    <property type="match status" value="1"/>
</dbReference>
<dbReference type="Proteomes" id="UP001162162">
    <property type="component" value="Unassembled WGS sequence"/>
</dbReference>
<gene>
    <name evidence="5" type="ORF">NQ318_009758</name>
</gene>
<evidence type="ECO:0000259" key="4">
    <source>
        <dbReference type="PROSITE" id="PS50001"/>
    </source>
</evidence>
<evidence type="ECO:0000313" key="6">
    <source>
        <dbReference type="Proteomes" id="UP001162162"/>
    </source>
</evidence>
<dbReference type="GO" id="GO:0007165">
    <property type="term" value="P:signal transduction"/>
    <property type="evidence" value="ECO:0007669"/>
    <property type="project" value="InterPro"/>
</dbReference>
<dbReference type="PANTHER" id="PTHR11801">
    <property type="entry name" value="SIGNAL TRANSDUCER AND ACTIVATOR OF TRANSCRIPTION"/>
    <property type="match status" value="1"/>
</dbReference>
<name>A0AAV8Y7G0_9CUCU</name>
<feature type="compositionally biased region" description="Polar residues" evidence="3">
    <location>
        <begin position="294"/>
        <end position="316"/>
    </location>
</feature>
<dbReference type="Pfam" id="PF00017">
    <property type="entry name" value="SH2"/>
    <property type="match status" value="1"/>
</dbReference>
<dbReference type="InterPro" id="IPR001217">
    <property type="entry name" value="STAT"/>
</dbReference>
<feature type="compositionally biased region" description="Low complexity" evidence="3">
    <location>
        <begin position="205"/>
        <end position="245"/>
    </location>
</feature>
<protein>
    <recommendedName>
        <fullName evidence="4">SH2 domain-containing protein</fullName>
    </recommendedName>
</protein>
<keyword evidence="1 2" id="KW-0727">SH2 domain</keyword>
<dbReference type="GO" id="GO:0003700">
    <property type="term" value="F:DNA-binding transcription factor activity"/>
    <property type="evidence" value="ECO:0007669"/>
    <property type="project" value="InterPro"/>
</dbReference>
<reference evidence="5" key="1">
    <citation type="journal article" date="2023" name="Insect Mol. Biol.">
        <title>Genome sequencing provides insights into the evolution of gene families encoding plant cell wall-degrading enzymes in longhorned beetles.</title>
        <authorList>
            <person name="Shin N.R."/>
            <person name="Okamura Y."/>
            <person name="Kirsch R."/>
            <person name="Pauchet Y."/>
        </authorList>
    </citation>
    <scope>NUCLEOTIDE SEQUENCE</scope>
    <source>
        <strain evidence="5">AMC_N1</strain>
    </source>
</reference>
<feature type="region of interest" description="Disordered" evidence="3">
    <location>
        <begin position="194"/>
        <end position="316"/>
    </location>
</feature>
<dbReference type="CDD" id="cd09919">
    <property type="entry name" value="SH2_STAT_family"/>
    <property type="match status" value="1"/>
</dbReference>
<evidence type="ECO:0000256" key="1">
    <source>
        <dbReference type="ARBA" id="ARBA00022999"/>
    </source>
</evidence>
<dbReference type="Gene3D" id="3.30.505.10">
    <property type="entry name" value="SH2 domain"/>
    <property type="match status" value="1"/>
</dbReference>
<dbReference type="EMBL" id="JAPWTK010000160">
    <property type="protein sequence ID" value="KAJ8947457.1"/>
    <property type="molecule type" value="Genomic_DNA"/>
</dbReference>
<proteinExistence type="predicted"/>
<feature type="region of interest" description="Disordered" evidence="3">
    <location>
        <begin position="127"/>
        <end position="177"/>
    </location>
</feature>
<keyword evidence="6" id="KW-1185">Reference proteome</keyword>
<feature type="compositionally biased region" description="Low complexity" evidence="3">
    <location>
        <begin position="134"/>
        <end position="172"/>
    </location>
</feature>
<evidence type="ECO:0000313" key="5">
    <source>
        <dbReference type="EMBL" id="KAJ8947457.1"/>
    </source>
</evidence>
<evidence type="ECO:0000256" key="2">
    <source>
        <dbReference type="PROSITE-ProRule" id="PRU00191"/>
    </source>
</evidence>
<dbReference type="AlphaFoldDB" id="A0AAV8Y7G0"/>
<organism evidence="5 6">
    <name type="scientific">Aromia moschata</name>
    <dbReference type="NCBI Taxonomy" id="1265417"/>
    <lineage>
        <taxon>Eukaryota</taxon>
        <taxon>Metazoa</taxon>
        <taxon>Ecdysozoa</taxon>
        <taxon>Arthropoda</taxon>
        <taxon>Hexapoda</taxon>
        <taxon>Insecta</taxon>
        <taxon>Pterygota</taxon>
        <taxon>Neoptera</taxon>
        <taxon>Endopterygota</taxon>
        <taxon>Coleoptera</taxon>
        <taxon>Polyphaga</taxon>
        <taxon>Cucujiformia</taxon>
        <taxon>Chrysomeloidea</taxon>
        <taxon>Cerambycidae</taxon>
        <taxon>Cerambycinae</taxon>
        <taxon>Callichromatini</taxon>
        <taxon>Aromia</taxon>
    </lineage>
</organism>
<feature type="domain" description="SH2" evidence="4">
    <location>
        <begin position="1"/>
        <end position="109"/>
    </location>
</feature>
<dbReference type="SUPFAM" id="SSF55550">
    <property type="entry name" value="SH2 domain"/>
    <property type="match status" value="1"/>
</dbReference>
<accession>A0AAV8Y7G0</accession>
<evidence type="ECO:0000256" key="3">
    <source>
        <dbReference type="SAM" id="MobiDB-lite"/>
    </source>
</evidence>
<comment type="caution">
    <text evidence="5">The sequence shown here is derived from an EMBL/GenBank/DDBJ whole genome shotgun (WGS) entry which is preliminary data.</text>
</comment>